<protein>
    <submittedName>
        <fullName evidence="1">Uncharacterized protein</fullName>
    </submittedName>
</protein>
<name>A0ABS0TIA2_9FLAO</name>
<keyword evidence="2" id="KW-1185">Reference proteome</keyword>
<comment type="caution">
    <text evidence="1">The sequence shown here is derived from an EMBL/GenBank/DDBJ whole genome shotgun (WGS) entry which is preliminary data.</text>
</comment>
<dbReference type="RefSeq" id="WP_198639023.1">
    <property type="nucleotide sequence ID" value="NZ_JAEHNY010000010.1"/>
</dbReference>
<proteinExistence type="predicted"/>
<dbReference type="EMBL" id="JAEHNY010000010">
    <property type="protein sequence ID" value="MBI6120785.1"/>
    <property type="molecule type" value="Genomic_DNA"/>
</dbReference>
<gene>
    <name evidence="1" type="ORF">I6U50_12215</name>
</gene>
<evidence type="ECO:0000313" key="2">
    <source>
        <dbReference type="Proteomes" id="UP000635665"/>
    </source>
</evidence>
<reference evidence="1 2" key="1">
    <citation type="submission" date="2020-12" db="EMBL/GenBank/DDBJ databases">
        <title>Salegentibacter orientalis sp. nov., isolated from costal sediment.</title>
        <authorList>
            <person name="Lian F.-B."/>
        </authorList>
    </citation>
    <scope>NUCLEOTIDE SEQUENCE [LARGE SCALE GENOMIC DNA]</scope>
    <source>
        <strain evidence="1 2">F60176</strain>
    </source>
</reference>
<dbReference type="Proteomes" id="UP000635665">
    <property type="component" value="Unassembled WGS sequence"/>
</dbReference>
<evidence type="ECO:0000313" key="1">
    <source>
        <dbReference type="EMBL" id="MBI6120785.1"/>
    </source>
</evidence>
<sequence>MKPLLAIQIMKKIYLSFLFTLFFSLTTYSQAWPFTPMIRFGNATYIKFEEQKLNDLSGNKIILEKKITNRFFDPLLKMDSLKIEINNKIQTFHQKSRNEPNHEKLVLYYSRRKLQNQNFKITYLKLLDFTEDYLIAEATIIDKINKEKSKEIIRINMLDLKGFFLGTGEKLRTLVPIISVAGTLVLVLLI</sequence>
<organism evidence="1 2">
    <name type="scientific">Salegentibacter maritimus</name>
    <dbReference type="NCBI Taxonomy" id="2794347"/>
    <lineage>
        <taxon>Bacteria</taxon>
        <taxon>Pseudomonadati</taxon>
        <taxon>Bacteroidota</taxon>
        <taxon>Flavobacteriia</taxon>
        <taxon>Flavobacteriales</taxon>
        <taxon>Flavobacteriaceae</taxon>
        <taxon>Salegentibacter</taxon>
    </lineage>
</organism>
<accession>A0ABS0TIA2</accession>